<dbReference type="EMBL" id="JBJQND010000003">
    <property type="protein sequence ID" value="KAL3881338.1"/>
    <property type="molecule type" value="Genomic_DNA"/>
</dbReference>
<accession>A0ABD3X8Z0</accession>
<feature type="coiled-coil region" evidence="4">
    <location>
        <begin position="338"/>
        <end position="386"/>
    </location>
</feature>
<dbReference type="AlphaFoldDB" id="A0ABD3X8Z0"/>
<dbReference type="GO" id="GO:0005634">
    <property type="term" value="C:nucleus"/>
    <property type="evidence" value="ECO:0007669"/>
    <property type="project" value="UniProtKB-SubCell"/>
</dbReference>
<evidence type="ECO:0000256" key="2">
    <source>
        <dbReference type="ARBA" id="ARBA00010801"/>
    </source>
</evidence>
<feature type="compositionally biased region" description="Basic residues" evidence="5">
    <location>
        <begin position="53"/>
        <end position="62"/>
    </location>
</feature>
<evidence type="ECO:0000256" key="5">
    <source>
        <dbReference type="SAM" id="MobiDB-lite"/>
    </source>
</evidence>
<feature type="region of interest" description="Disordered" evidence="5">
    <location>
        <begin position="453"/>
        <end position="499"/>
    </location>
</feature>
<evidence type="ECO:0000256" key="3">
    <source>
        <dbReference type="ARBA" id="ARBA00023242"/>
    </source>
</evidence>
<feature type="region of interest" description="Disordered" evidence="5">
    <location>
        <begin position="1"/>
        <end position="66"/>
    </location>
</feature>
<evidence type="ECO:0000256" key="1">
    <source>
        <dbReference type="ARBA" id="ARBA00004123"/>
    </source>
</evidence>
<feature type="region of interest" description="Disordered" evidence="5">
    <location>
        <begin position="249"/>
        <end position="268"/>
    </location>
</feature>
<sequence>MSLFRKPVRNFRKKKIIDNDSEEEKDEAQMEDVDTGDSRDSFDIPNSANKNLEKKKTKKHKSSVLSFEDDHDEDVEIFKIKKSSYSKKIAKQLKKEKQVEETHKVKDSSELTDGLKKPVIPVVKKEDSDEEAERKIRQLREEFRTLNGDEAAALDEESDEDDILKKMMKRGEIPDANMIHAIRKQRQMARELGDYIPIDDTVKAEKNASRLVRDDDNDKSDDEEGRIDFTINIHAIERQKMKDDFLAAEHGSDEEGSEHEREWEEQQIRKGVSIQQGLVSTDVGGIAYGMTAPEQIGMYSNGYTEMMSGSVCQPKFQPFIPLNTTNSDIKDITMEAIIKRLKDRLSSMDEVHRSHEQERESLVINIADTEKSIDNCNNSCKSLEDRFRFFQEMRGYVRDLVECLNEKVPTINQLETRMHNILQGRATKLISRRQQDVRDQCQDYMTNKAQVVMESSEDQARQRRVAEREARRARRRRARESKNIVGHHDGLSSDDEENQSEITKFNLERDDISRLKEDLFEDVMEDFKELDAVRERFSQWKLEYGETYKEAYIGLCLPKLVNPFVRLQLLDWNPLEENCADFEEKRWFECLLFYGFKEGEPIDKEDDDVKLLPSIVEKILIPKLSKLAELVWDPLSTAQTSRLVNLVQKLQRDCPSINRESKNTQVLLKTLVSRMKKTLDDDIFMPLYPKQVLENRNSGPSVFFHRQSWICIKLLGNILSWHGILATKVLQGLGLDGILNRYIILGLHSTPFNTETLQKCQAIVSTFPKQWFCDLEGDKTLPQLENLCRFMMYAASILDKASNTPRDSERKEYRDQIKQISKMLVNIHAMDHALDLSNKYSFKIS</sequence>
<evidence type="ECO:0000256" key="4">
    <source>
        <dbReference type="SAM" id="Coils"/>
    </source>
</evidence>
<dbReference type="PANTHER" id="PTHR12214:SF0">
    <property type="entry name" value="LD29489P"/>
    <property type="match status" value="1"/>
</dbReference>
<feature type="compositionally biased region" description="Basic and acidic residues" evidence="5">
    <location>
        <begin position="458"/>
        <end position="470"/>
    </location>
</feature>
<protein>
    <recommendedName>
        <fullName evidence="6">GCF C-terminal domain-containing protein</fullName>
    </recommendedName>
</protein>
<comment type="subcellular location">
    <subcellularLocation>
        <location evidence="1">Nucleus</location>
    </subcellularLocation>
</comment>
<feature type="compositionally biased region" description="Basic and acidic residues" evidence="5">
    <location>
        <begin position="480"/>
        <end position="491"/>
    </location>
</feature>
<feature type="compositionally biased region" description="Acidic residues" evidence="5">
    <location>
        <begin position="19"/>
        <end position="35"/>
    </location>
</feature>
<comment type="similarity">
    <text evidence="2">Belongs to the GCF family.</text>
</comment>
<keyword evidence="4" id="KW-0175">Coiled coil</keyword>
<dbReference type="Pfam" id="PF07842">
    <property type="entry name" value="GCFC"/>
    <property type="match status" value="1"/>
</dbReference>
<evidence type="ECO:0000259" key="6">
    <source>
        <dbReference type="Pfam" id="PF07842"/>
    </source>
</evidence>
<reference evidence="7 8" key="1">
    <citation type="submission" date="2024-11" db="EMBL/GenBank/DDBJ databases">
        <title>Chromosome-level genome assembly of the freshwater bivalve Anodonta woodiana.</title>
        <authorList>
            <person name="Chen X."/>
        </authorList>
    </citation>
    <scope>NUCLEOTIDE SEQUENCE [LARGE SCALE GENOMIC DNA]</scope>
    <source>
        <strain evidence="7">MN2024</strain>
        <tissue evidence="7">Gills</tissue>
    </source>
</reference>
<dbReference type="InterPro" id="IPR022783">
    <property type="entry name" value="GCFC_dom"/>
</dbReference>
<name>A0ABD3X8Z0_SINWO</name>
<dbReference type="Proteomes" id="UP001634394">
    <property type="component" value="Unassembled WGS sequence"/>
</dbReference>
<keyword evidence="8" id="KW-1185">Reference proteome</keyword>
<dbReference type="PANTHER" id="PTHR12214">
    <property type="entry name" value="GC-RICH SEQUENCE DNA-BINDING FACTOR"/>
    <property type="match status" value="1"/>
</dbReference>
<organism evidence="7 8">
    <name type="scientific">Sinanodonta woodiana</name>
    <name type="common">Chinese pond mussel</name>
    <name type="synonym">Anodonta woodiana</name>
    <dbReference type="NCBI Taxonomy" id="1069815"/>
    <lineage>
        <taxon>Eukaryota</taxon>
        <taxon>Metazoa</taxon>
        <taxon>Spiralia</taxon>
        <taxon>Lophotrochozoa</taxon>
        <taxon>Mollusca</taxon>
        <taxon>Bivalvia</taxon>
        <taxon>Autobranchia</taxon>
        <taxon>Heteroconchia</taxon>
        <taxon>Palaeoheterodonta</taxon>
        <taxon>Unionida</taxon>
        <taxon>Unionoidea</taxon>
        <taxon>Unionidae</taxon>
        <taxon>Unioninae</taxon>
        <taxon>Sinanodonta</taxon>
    </lineage>
</organism>
<dbReference type="InterPro" id="IPR012890">
    <property type="entry name" value="GCFC2-like"/>
</dbReference>
<evidence type="ECO:0000313" key="8">
    <source>
        <dbReference type="Proteomes" id="UP001634394"/>
    </source>
</evidence>
<proteinExistence type="inferred from homology"/>
<gene>
    <name evidence="7" type="ORF">ACJMK2_027790</name>
</gene>
<feature type="compositionally biased region" description="Basic residues" evidence="5">
    <location>
        <begin position="1"/>
        <end position="15"/>
    </location>
</feature>
<keyword evidence="3" id="KW-0539">Nucleus</keyword>
<evidence type="ECO:0000313" key="7">
    <source>
        <dbReference type="EMBL" id="KAL3881338.1"/>
    </source>
</evidence>
<feature type="domain" description="GCF C-terminal" evidence="6">
    <location>
        <begin position="530"/>
        <end position="742"/>
    </location>
</feature>
<comment type="caution">
    <text evidence="7">The sequence shown here is derived from an EMBL/GenBank/DDBJ whole genome shotgun (WGS) entry which is preliminary data.</text>
</comment>
<feature type="coiled-coil region" evidence="4">
    <location>
        <begin position="122"/>
        <end position="149"/>
    </location>
</feature>